<dbReference type="KEGG" id="aant:HUK68_08960"/>
<accession>A0A6N1X5D6</accession>
<dbReference type="InterPro" id="IPR046373">
    <property type="entry name" value="Acyl-CoA_Oxase/DH_mid-dom_sf"/>
</dbReference>
<feature type="domain" description="Acyl-CoA dehydrogenase/oxidase N-terminal" evidence="8">
    <location>
        <begin position="7"/>
        <end position="118"/>
    </location>
</feature>
<proteinExistence type="inferred from homology"/>
<dbReference type="Proteomes" id="UP000509579">
    <property type="component" value="Chromosome"/>
</dbReference>
<evidence type="ECO:0000259" key="6">
    <source>
        <dbReference type="Pfam" id="PF00441"/>
    </source>
</evidence>
<organism evidence="9 10">
    <name type="scientific">Comamonas antarctica</name>
    <dbReference type="NCBI Taxonomy" id="2743470"/>
    <lineage>
        <taxon>Bacteria</taxon>
        <taxon>Pseudomonadati</taxon>
        <taxon>Pseudomonadota</taxon>
        <taxon>Betaproteobacteria</taxon>
        <taxon>Burkholderiales</taxon>
        <taxon>Comamonadaceae</taxon>
        <taxon>Comamonas</taxon>
    </lineage>
</organism>
<dbReference type="Gene3D" id="2.40.110.10">
    <property type="entry name" value="Butyryl-CoA Dehydrogenase, subunit A, domain 2"/>
    <property type="match status" value="1"/>
</dbReference>
<evidence type="ECO:0000259" key="7">
    <source>
        <dbReference type="Pfam" id="PF02770"/>
    </source>
</evidence>
<dbReference type="FunFam" id="2.40.110.10:FF:000011">
    <property type="entry name" value="Acyl-CoA dehydrogenase FadE34"/>
    <property type="match status" value="1"/>
</dbReference>
<evidence type="ECO:0000256" key="1">
    <source>
        <dbReference type="ARBA" id="ARBA00001974"/>
    </source>
</evidence>
<dbReference type="PANTHER" id="PTHR43292:SF3">
    <property type="entry name" value="ACYL-COA DEHYDROGENASE FADE29"/>
    <property type="match status" value="1"/>
</dbReference>
<comment type="similarity">
    <text evidence="2">Belongs to the acyl-CoA dehydrogenase family.</text>
</comment>
<evidence type="ECO:0000256" key="2">
    <source>
        <dbReference type="ARBA" id="ARBA00009347"/>
    </source>
</evidence>
<dbReference type="Pfam" id="PF02770">
    <property type="entry name" value="Acyl-CoA_dh_M"/>
    <property type="match status" value="1"/>
</dbReference>
<dbReference type="InterPro" id="IPR006091">
    <property type="entry name" value="Acyl-CoA_Oxase/DH_mid-dom"/>
</dbReference>
<evidence type="ECO:0000256" key="3">
    <source>
        <dbReference type="ARBA" id="ARBA00022630"/>
    </source>
</evidence>
<feature type="domain" description="Acyl-CoA oxidase/dehydrogenase middle" evidence="7">
    <location>
        <begin position="125"/>
        <end position="219"/>
    </location>
</feature>
<dbReference type="AlphaFoldDB" id="A0A6N1X5D6"/>
<sequence>MDLEYKPEDLQFRDEVRQFFKDHLPSELSEKVRKRRHMQREDAVRWHKILAEKGWIAPGWPVKYGGTGWSSMQRHIWAEEYAKAYAPPTLSFGLNLLAPVLLGFASEEQKQHFLPRIYHAEDWWCQGYSEPGAGSDLASLNTRAVREGDFYIVNGQKTWTTLGQHADWIFCLVRTSTEGTKQTGISFLLIDMKTPGITVRPIITMDETHEVNEVFFDNVKVPVANLVGEENKGWTYAKYLLGHERTGIAAIGNSKRELKVLKRLALSKQLDGAPLLQDPQFAARVADIEIELMALEMTALALVADGASSKIGPEASMLKVKGTEISQAISEMLLEASGPAGLAFDPDYLHNRKDSSDSGEDALAALAPHYFNLRKITIFGGSNEVQRNVISKMILGL</sequence>
<dbReference type="GO" id="GO:0005886">
    <property type="term" value="C:plasma membrane"/>
    <property type="evidence" value="ECO:0007669"/>
    <property type="project" value="TreeGrafter"/>
</dbReference>
<evidence type="ECO:0000256" key="4">
    <source>
        <dbReference type="ARBA" id="ARBA00022827"/>
    </source>
</evidence>
<dbReference type="InterPro" id="IPR009100">
    <property type="entry name" value="AcylCoA_DH/oxidase_NM_dom_sf"/>
</dbReference>
<dbReference type="SUPFAM" id="SSF47203">
    <property type="entry name" value="Acyl-CoA dehydrogenase C-terminal domain-like"/>
    <property type="match status" value="1"/>
</dbReference>
<reference evidence="9 10" key="1">
    <citation type="submission" date="2020-06" db="EMBL/GenBank/DDBJ databases">
        <title>Acidovorax antarctica sp. nov., isolated from Corinth ice sheet soil, Antarctic Fields Peninsula.</title>
        <authorList>
            <person name="Xu Q."/>
            <person name="Peng F."/>
        </authorList>
    </citation>
    <scope>NUCLEOTIDE SEQUENCE [LARGE SCALE GENOMIC DNA]</scope>
    <source>
        <strain evidence="9 10">16-35-5</strain>
    </source>
</reference>
<keyword evidence="5" id="KW-0560">Oxidoreductase</keyword>
<keyword evidence="10" id="KW-1185">Reference proteome</keyword>
<dbReference type="PANTHER" id="PTHR43292">
    <property type="entry name" value="ACYL-COA DEHYDROGENASE"/>
    <property type="match status" value="1"/>
</dbReference>
<dbReference type="Pfam" id="PF00441">
    <property type="entry name" value="Acyl-CoA_dh_1"/>
    <property type="match status" value="1"/>
</dbReference>
<name>A0A6N1X5D6_9BURK</name>
<comment type="cofactor">
    <cofactor evidence="1">
        <name>FAD</name>
        <dbReference type="ChEBI" id="CHEBI:57692"/>
    </cofactor>
</comment>
<keyword evidence="4" id="KW-0274">FAD</keyword>
<evidence type="ECO:0000313" key="9">
    <source>
        <dbReference type="EMBL" id="QKV53005.1"/>
    </source>
</evidence>
<evidence type="ECO:0000256" key="5">
    <source>
        <dbReference type="ARBA" id="ARBA00023002"/>
    </source>
</evidence>
<dbReference type="InterPro" id="IPR052161">
    <property type="entry name" value="Mycobact_Acyl-CoA_DH"/>
</dbReference>
<dbReference type="InterPro" id="IPR009075">
    <property type="entry name" value="AcylCo_DH/oxidase_C"/>
</dbReference>
<dbReference type="Gene3D" id="1.10.540.10">
    <property type="entry name" value="Acyl-CoA dehydrogenase/oxidase, N-terminal domain"/>
    <property type="match status" value="1"/>
</dbReference>
<dbReference type="EMBL" id="CP054840">
    <property type="protein sequence ID" value="QKV53005.1"/>
    <property type="molecule type" value="Genomic_DNA"/>
</dbReference>
<dbReference type="InterPro" id="IPR036250">
    <property type="entry name" value="AcylCo_DH-like_C"/>
</dbReference>
<dbReference type="Pfam" id="PF02771">
    <property type="entry name" value="Acyl-CoA_dh_N"/>
    <property type="match status" value="1"/>
</dbReference>
<dbReference type="RefSeq" id="WP_175503882.1">
    <property type="nucleotide sequence ID" value="NZ_CP054840.1"/>
</dbReference>
<dbReference type="SUPFAM" id="SSF56645">
    <property type="entry name" value="Acyl-CoA dehydrogenase NM domain-like"/>
    <property type="match status" value="1"/>
</dbReference>
<gene>
    <name evidence="9" type="ORF">HUK68_08960</name>
</gene>
<keyword evidence="3" id="KW-0285">Flavoprotein</keyword>
<dbReference type="InterPro" id="IPR013786">
    <property type="entry name" value="AcylCoA_DH/ox_N"/>
</dbReference>
<dbReference type="InterPro" id="IPR037069">
    <property type="entry name" value="AcylCoA_DH/ox_N_sf"/>
</dbReference>
<evidence type="ECO:0000313" key="10">
    <source>
        <dbReference type="Proteomes" id="UP000509579"/>
    </source>
</evidence>
<dbReference type="GO" id="GO:0016627">
    <property type="term" value="F:oxidoreductase activity, acting on the CH-CH group of donors"/>
    <property type="evidence" value="ECO:0007669"/>
    <property type="project" value="InterPro"/>
</dbReference>
<feature type="domain" description="Acyl-CoA dehydrogenase/oxidase C-terminal" evidence="6">
    <location>
        <begin position="231"/>
        <end position="394"/>
    </location>
</feature>
<dbReference type="Gene3D" id="1.20.140.10">
    <property type="entry name" value="Butyryl-CoA Dehydrogenase, subunit A, domain 3"/>
    <property type="match status" value="1"/>
</dbReference>
<evidence type="ECO:0000259" key="8">
    <source>
        <dbReference type="Pfam" id="PF02771"/>
    </source>
</evidence>
<dbReference type="GO" id="GO:0050660">
    <property type="term" value="F:flavin adenine dinucleotide binding"/>
    <property type="evidence" value="ECO:0007669"/>
    <property type="project" value="InterPro"/>
</dbReference>
<protein>
    <submittedName>
        <fullName evidence="9">Acyl-CoA dehydrogenase family protein</fullName>
    </submittedName>
</protein>